<keyword evidence="6" id="KW-1185">Reference proteome</keyword>
<evidence type="ECO:0000256" key="1">
    <source>
        <dbReference type="ARBA" id="ARBA00022723"/>
    </source>
</evidence>
<keyword evidence="1" id="KW-0479">Metal-binding</keyword>
<dbReference type="InterPro" id="IPR050248">
    <property type="entry name" value="Polysacc_deacetylase_ArnD"/>
</dbReference>
<dbReference type="CDD" id="cd10917">
    <property type="entry name" value="CE4_NodB_like_6s_7s"/>
    <property type="match status" value="1"/>
</dbReference>
<organism evidence="5 6">
    <name type="scientific">Nonomuraea wenchangensis</name>
    <dbReference type="NCBI Taxonomy" id="568860"/>
    <lineage>
        <taxon>Bacteria</taxon>
        <taxon>Bacillati</taxon>
        <taxon>Actinomycetota</taxon>
        <taxon>Actinomycetes</taxon>
        <taxon>Streptosporangiales</taxon>
        <taxon>Streptosporangiaceae</taxon>
        <taxon>Nonomuraea</taxon>
    </lineage>
</organism>
<accession>A0A1I0LFK1</accession>
<feature type="signal peptide" evidence="3">
    <location>
        <begin position="1"/>
        <end position="35"/>
    </location>
</feature>
<evidence type="ECO:0000259" key="4">
    <source>
        <dbReference type="PROSITE" id="PS51677"/>
    </source>
</evidence>
<name>A0A1I0LFK1_9ACTN</name>
<dbReference type="GO" id="GO:0016810">
    <property type="term" value="F:hydrolase activity, acting on carbon-nitrogen (but not peptide) bonds"/>
    <property type="evidence" value="ECO:0007669"/>
    <property type="project" value="InterPro"/>
</dbReference>
<dbReference type="PANTHER" id="PTHR10587:SF133">
    <property type="entry name" value="CHITIN DEACETYLASE 1-RELATED"/>
    <property type="match status" value="1"/>
</dbReference>
<dbReference type="InterPro" id="IPR011330">
    <property type="entry name" value="Glyco_hydro/deAcase_b/a-brl"/>
</dbReference>
<evidence type="ECO:0000313" key="5">
    <source>
        <dbReference type="EMBL" id="SEU38098.1"/>
    </source>
</evidence>
<dbReference type="AlphaFoldDB" id="A0A1I0LFK1"/>
<proteinExistence type="predicted"/>
<dbReference type="GO" id="GO:0046872">
    <property type="term" value="F:metal ion binding"/>
    <property type="evidence" value="ECO:0007669"/>
    <property type="project" value="UniProtKB-KW"/>
</dbReference>
<dbReference type="GO" id="GO:0005975">
    <property type="term" value="P:carbohydrate metabolic process"/>
    <property type="evidence" value="ECO:0007669"/>
    <property type="project" value="InterPro"/>
</dbReference>
<dbReference type="OrthoDB" id="3521160at2"/>
<dbReference type="InterPro" id="IPR002509">
    <property type="entry name" value="NODB_dom"/>
</dbReference>
<dbReference type="SUPFAM" id="SSF88713">
    <property type="entry name" value="Glycoside hydrolase/deacetylase"/>
    <property type="match status" value="1"/>
</dbReference>
<dbReference type="Pfam" id="PF01522">
    <property type="entry name" value="Polysacc_deac_1"/>
    <property type="match status" value="1"/>
</dbReference>
<dbReference type="GO" id="GO:0016020">
    <property type="term" value="C:membrane"/>
    <property type="evidence" value="ECO:0007669"/>
    <property type="project" value="TreeGrafter"/>
</dbReference>
<dbReference type="PANTHER" id="PTHR10587">
    <property type="entry name" value="GLYCOSYL TRANSFERASE-RELATED"/>
    <property type="match status" value="1"/>
</dbReference>
<feature type="chain" id="PRO_5038763725" evidence="3">
    <location>
        <begin position="36"/>
        <end position="247"/>
    </location>
</feature>
<keyword evidence="3" id="KW-0732">Signal</keyword>
<gene>
    <name evidence="5" type="ORF">SAMN05421811_115104</name>
</gene>
<dbReference type="PROSITE" id="PS51677">
    <property type="entry name" value="NODB"/>
    <property type="match status" value="1"/>
</dbReference>
<evidence type="ECO:0000256" key="3">
    <source>
        <dbReference type="SAM" id="SignalP"/>
    </source>
</evidence>
<evidence type="ECO:0000313" key="6">
    <source>
        <dbReference type="Proteomes" id="UP000199361"/>
    </source>
</evidence>
<reference evidence="5 6" key="1">
    <citation type="submission" date="2016-10" db="EMBL/GenBank/DDBJ databases">
        <authorList>
            <person name="de Groot N.N."/>
        </authorList>
    </citation>
    <scope>NUCLEOTIDE SEQUENCE [LARGE SCALE GENOMIC DNA]</scope>
    <source>
        <strain evidence="5 6">CGMCC 4.5598</strain>
    </source>
</reference>
<feature type="domain" description="NodB homology" evidence="4">
    <location>
        <begin position="51"/>
        <end position="227"/>
    </location>
</feature>
<dbReference type="Gene3D" id="3.20.20.370">
    <property type="entry name" value="Glycoside hydrolase/deacetylase"/>
    <property type="match status" value="1"/>
</dbReference>
<dbReference type="Proteomes" id="UP000199361">
    <property type="component" value="Unassembled WGS sequence"/>
</dbReference>
<evidence type="ECO:0000256" key="2">
    <source>
        <dbReference type="ARBA" id="ARBA00022801"/>
    </source>
</evidence>
<protein>
    <submittedName>
        <fullName evidence="5">Peptidoglycan/xylan/chitin deacetylase, PgdA/CDA1 family</fullName>
    </submittedName>
</protein>
<keyword evidence="2" id="KW-0378">Hydrolase</keyword>
<sequence>MGARAGPVGSRLAVVVTHALLAAALTLSSAPAATAAATSAAEARVDCARVKCLALTFDDGPGAQTPTLLKTLRKANAKATFFLVGKRVEELPKIARQTLAEGHAVGDHTYSHQSLRALLDEEISQEIRLGRDVIQQATGYRPTMFRPPYGHTDDRVLRIADEAGMSQIMWTGTTLDWSLRDARKITATVLKLARRDGVILMHDTVPATVKAMPGILKELKKQGYHLVTVPTLARGGGKALGAGVSYP</sequence>
<dbReference type="EMBL" id="FOHX01000015">
    <property type="protein sequence ID" value="SEU38098.1"/>
    <property type="molecule type" value="Genomic_DNA"/>
</dbReference>
<dbReference type="STRING" id="568860.SAMN05421811_115104"/>